<name>C7LZS9_ACIFD</name>
<evidence type="ECO:0000259" key="1">
    <source>
        <dbReference type="Pfam" id="PF00561"/>
    </source>
</evidence>
<dbReference type="PANTHER" id="PTHR43433:SF5">
    <property type="entry name" value="AB HYDROLASE-1 DOMAIN-CONTAINING PROTEIN"/>
    <property type="match status" value="1"/>
</dbReference>
<dbReference type="eggNOG" id="COG2021">
    <property type="taxonomic scope" value="Bacteria"/>
</dbReference>
<dbReference type="AlphaFoldDB" id="C7LZS9"/>
<dbReference type="EMBL" id="CP001631">
    <property type="protein sequence ID" value="ACU54237.1"/>
    <property type="molecule type" value="Genomic_DNA"/>
</dbReference>
<feature type="domain" description="AB hydrolase-1" evidence="1">
    <location>
        <begin position="17"/>
        <end position="242"/>
    </location>
</feature>
<keyword evidence="2" id="KW-0378">Hydrolase</keyword>
<dbReference type="RefSeq" id="WP_015798723.1">
    <property type="nucleotide sequence ID" value="NC_013124.1"/>
</dbReference>
<dbReference type="InterPro" id="IPR050471">
    <property type="entry name" value="AB_hydrolase"/>
</dbReference>
<proteinExistence type="predicted"/>
<dbReference type="PRINTS" id="PR00111">
    <property type="entry name" value="ABHYDROLASE"/>
</dbReference>
<evidence type="ECO:0000313" key="3">
    <source>
        <dbReference type="Proteomes" id="UP000000771"/>
    </source>
</evidence>
<protein>
    <submittedName>
        <fullName evidence="2">Alpha/beta hydrolase fold protein</fullName>
    </submittedName>
</protein>
<reference evidence="2 3" key="1">
    <citation type="journal article" date="2009" name="Stand. Genomic Sci.">
        <title>Complete genome sequence of Acidimicrobium ferrooxidans type strain (ICP).</title>
        <authorList>
            <person name="Clum A."/>
            <person name="Nolan M."/>
            <person name="Lang E."/>
            <person name="Glavina Del Rio T."/>
            <person name="Tice H."/>
            <person name="Copeland A."/>
            <person name="Cheng J.F."/>
            <person name="Lucas S."/>
            <person name="Chen F."/>
            <person name="Bruce D."/>
            <person name="Goodwin L."/>
            <person name="Pitluck S."/>
            <person name="Ivanova N."/>
            <person name="Mavrommatis K."/>
            <person name="Mikhailova N."/>
            <person name="Pati A."/>
            <person name="Chen A."/>
            <person name="Palaniappan K."/>
            <person name="Goker M."/>
            <person name="Spring S."/>
            <person name="Land M."/>
            <person name="Hauser L."/>
            <person name="Chang Y.J."/>
            <person name="Jeffries C.C."/>
            <person name="Chain P."/>
            <person name="Bristow J."/>
            <person name="Eisen J.A."/>
            <person name="Markowitz V."/>
            <person name="Hugenholtz P."/>
            <person name="Kyrpides N.C."/>
            <person name="Klenk H.P."/>
            <person name="Lapidus A."/>
        </authorList>
    </citation>
    <scope>NUCLEOTIDE SEQUENCE [LARGE SCALE GENOMIC DNA]</scope>
    <source>
        <strain evidence="3">DSM 10331 / JCM 15462 / NBRC 103882 / ICP</strain>
    </source>
</reference>
<dbReference type="Gene3D" id="3.40.50.1820">
    <property type="entry name" value="alpha/beta hydrolase"/>
    <property type="match status" value="1"/>
</dbReference>
<evidence type="ECO:0000313" key="2">
    <source>
        <dbReference type="EMBL" id="ACU54237.1"/>
    </source>
</evidence>
<dbReference type="Proteomes" id="UP000000771">
    <property type="component" value="Chromosome"/>
</dbReference>
<dbReference type="Pfam" id="PF00561">
    <property type="entry name" value="Abhydrolase_1"/>
    <property type="match status" value="1"/>
</dbReference>
<dbReference type="HOGENOM" id="CLU_020336_50_3_11"/>
<keyword evidence="3" id="KW-1185">Reference proteome</keyword>
<gene>
    <name evidence="2" type="ordered locus">Afer_1307</name>
</gene>
<dbReference type="InterPro" id="IPR029058">
    <property type="entry name" value="AB_hydrolase_fold"/>
</dbReference>
<dbReference type="PANTHER" id="PTHR43433">
    <property type="entry name" value="HYDROLASE, ALPHA/BETA FOLD FAMILY PROTEIN"/>
    <property type="match status" value="1"/>
</dbReference>
<sequence length="259" mass="27666">MSTTSRHVELRGPSDAPAIVLLPSLGTQAALWDLVATVLEERWRLVLIEHPGHRPGAGPTPVAASVEAYGREVLEVLDALGIERAHVVGVSIGGAIALALARDHPERIRRLGVVGAPRRFGSAEAWHERAAAVRANGTASLVDGLLERWVPTGWSDANPSERDQVADWVRACDDEAYARHCEALAKFLFAPDRTVETPTLLVTGRDDPVAPPAAVLDLAASFAAATVVVLGRSRHLPCLSEPRALATLLDDHLSGRLDD</sequence>
<dbReference type="SUPFAM" id="SSF53474">
    <property type="entry name" value="alpha/beta-Hydrolases"/>
    <property type="match status" value="1"/>
</dbReference>
<dbReference type="STRING" id="525909.Afer_1307"/>
<dbReference type="InterPro" id="IPR000073">
    <property type="entry name" value="AB_hydrolase_1"/>
</dbReference>
<dbReference type="GO" id="GO:0016787">
    <property type="term" value="F:hydrolase activity"/>
    <property type="evidence" value="ECO:0007669"/>
    <property type="project" value="UniProtKB-KW"/>
</dbReference>
<dbReference type="KEGG" id="afo:Afer_1307"/>
<accession>C7LZS9</accession>
<organism evidence="2 3">
    <name type="scientific">Acidimicrobium ferrooxidans (strain DSM 10331 / JCM 15462 / NBRC 103882 / ICP)</name>
    <dbReference type="NCBI Taxonomy" id="525909"/>
    <lineage>
        <taxon>Bacteria</taxon>
        <taxon>Bacillati</taxon>
        <taxon>Actinomycetota</taxon>
        <taxon>Acidimicrobiia</taxon>
        <taxon>Acidimicrobiales</taxon>
        <taxon>Acidimicrobiaceae</taxon>
        <taxon>Acidimicrobium</taxon>
    </lineage>
</organism>
<dbReference type="OrthoDB" id="7958481at2"/>